<sequence length="294" mass="30864">MNYRPHEHFIHAARARPEIWRLLAGAVAILAINIGLIYAAYGLVAVLRGTAIAQSAFAAVFGTTLTAADALWLLASFLFMLVATLVAASTFHGRGLLSLTGPAGRAVAQFLRVLGALVLLYGALALILPAGADLRPNLDPARWLMLLPLALPLVLLQVTAEEVLFRGYLQQQLAARFQSPLIWIGLPAALFALGHYQPGIAGGNAVMVTLWAGLFGIAAADLTARSGTLGPAIALHFVNNAVAILVVALDGPISGLALYTYPFAADDPALVPLFLVDLGVLGVSWLAARVALRV</sequence>
<evidence type="ECO:0000313" key="3">
    <source>
        <dbReference type="EMBL" id="MRH20983.1"/>
    </source>
</evidence>
<evidence type="ECO:0000256" key="1">
    <source>
        <dbReference type="SAM" id="Phobius"/>
    </source>
</evidence>
<name>A0A844BJ44_9RHOB</name>
<dbReference type="InterPro" id="IPR003675">
    <property type="entry name" value="Rce1/LyrA-like_dom"/>
</dbReference>
<feature type="transmembrane region" description="Helical" evidence="1">
    <location>
        <begin position="110"/>
        <end position="131"/>
    </location>
</feature>
<keyword evidence="1" id="KW-0812">Transmembrane</keyword>
<dbReference type="Pfam" id="PF02517">
    <property type="entry name" value="Rce1-like"/>
    <property type="match status" value="1"/>
</dbReference>
<dbReference type="OrthoDB" id="7171777at2"/>
<keyword evidence="3" id="KW-0378">Hydrolase</keyword>
<feature type="domain" description="CAAX prenyl protease 2/Lysostaphin resistance protein A-like" evidence="2">
    <location>
        <begin position="145"/>
        <end position="242"/>
    </location>
</feature>
<dbReference type="RefSeq" id="WP_153748290.1">
    <property type="nucleotide sequence ID" value="NZ_BAAADI010000007.1"/>
</dbReference>
<keyword evidence="3" id="KW-0645">Protease</keyword>
<feature type="transmembrane region" description="Helical" evidence="1">
    <location>
        <begin position="269"/>
        <end position="292"/>
    </location>
</feature>
<feature type="transmembrane region" description="Helical" evidence="1">
    <location>
        <begin position="200"/>
        <end position="220"/>
    </location>
</feature>
<dbReference type="GO" id="GO:0008237">
    <property type="term" value="F:metallopeptidase activity"/>
    <property type="evidence" value="ECO:0007669"/>
    <property type="project" value="UniProtKB-KW"/>
</dbReference>
<dbReference type="GO" id="GO:0080120">
    <property type="term" value="P:CAAX-box protein maturation"/>
    <property type="evidence" value="ECO:0007669"/>
    <property type="project" value="UniProtKB-ARBA"/>
</dbReference>
<proteinExistence type="predicted"/>
<keyword evidence="3" id="KW-0482">Metalloprotease</keyword>
<feature type="transmembrane region" description="Helical" evidence="1">
    <location>
        <begin position="177"/>
        <end position="194"/>
    </location>
</feature>
<feature type="transmembrane region" description="Helical" evidence="1">
    <location>
        <begin position="232"/>
        <end position="249"/>
    </location>
</feature>
<dbReference type="Proteomes" id="UP000466730">
    <property type="component" value="Unassembled WGS sequence"/>
</dbReference>
<dbReference type="PANTHER" id="PTHR36435:SF1">
    <property type="entry name" value="CAAX AMINO TERMINAL PROTEASE FAMILY PROTEIN"/>
    <property type="match status" value="1"/>
</dbReference>
<gene>
    <name evidence="3" type="ORF">GH815_08250</name>
</gene>
<keyword evidence="1" id="KW-0472">Membrane</keyword>
<accession>A0A844BJ44</accession>
<dbReference type="GO" id="GO:0006508">
    <property type="term" value="P:proteolysis"/>
    <property type="evidence" value="ECO:0007669"/>
    <property type="project" value="UniProtKB-KW"/>
</dbReference>
<reference evidence="3 4" key="1">
    <citation type="submission" date="2019-11" db="EMBL/GenBank/DDBJ databases">
        <title>Draft Whole-Genome sequence of the marine photosynthetic bacterium Rhodovulum strictum DSM 11289.</title>
        <authorList>
            <person name="Kyndt J.A."/>
            <person name="Meyer T.E."/>
        </authorList>
    </citation>
    <scope>NUCLEOTIDE SEQUENCE [LARGE SCALE GENOMIC DNA]</scope>
    <source>
        <strain evidence="3 4">DSM 11289</strain>
    </source>
</reference>
<dbReference type="PANTHER" id="PTHR36435">
    <property type="entry name" value="SLR1288 PROTEIN"/>
    <property type="match status" value="1"/>
</dbReference>
<evidence type="ECO:0000259" key="2">
    <source>
        <dbReference type="Pfam" id="PF02517"/>
    </source>
</evidence>
<dbReference type="AlphaFoldDB" id="A0A844BJ44"/>
<organism evidence="3 4">
    <name type="scientific">Rhodovulum strictum</name>
    <dbReference type="NCBI Taxonomy" id="58314"/>
    <lineage>
        <taxon>Bacteria</taxon>
        <taxon>Pseudomonadati</taxon>
        <taxon>Pseudomonadota</taxon>
        <taxon>Alphaproteobacteria</taxon>
        <taxon>Rhodobacterales</taxon>
        <taxon>Paracoccaceae</taxon>
        <taxon>Rhodovulum</taxon>
    </lineage>
</organism>
<evidence type="ECO:0000313" key="4">
    <source>
        <dbReference type="Proteomes" id="UP000466730"/>
    </source>
</evidence>
<dbReference type="InterPro" id="IPR052710">
    <property type="entry name" value="CAAX_protease"/>
</dbReference>
<protein>
    <submittedName>
        <fullName evidence="3">CPBP family intramembrane metalloprotease</fullName>
    </submittedName>
</protein>
<feature type="transmembrane region" description="Helical" evidence="1">
    <location>
        <begin position="70"/>
        <end position="89"/>
    </location>
</feature>
<dbReference type="EMBL" id="WJPO01000010">
    <property type="protein sequence ID" value="MRH20983.1"/>
    <property type="molecule type" value="Genomic_DNA"/>
</dbReference>
<keyword evidence="1" id="KW-1133">Transmembrane helix</keyword>
<dbReference type="GO" id="GO:0004175">
    <property type="term" value="F:endopeptidase activity"/>
    <property type="evidence" value="ECO:0007669"/>
    <property type="project" value="UniProtKB-ARBA"/>
</dbReference>
<keyword evidence="4" id="KW-1185">Reference proteome</keyword>
<comment type="caution">
    <text evidence="3">The sequence shown here is derived from an EMBL/GenBank/DDBJ whole genome shotgun (WGS) entry which is preliminary data.</text>
</comment>
<feature type="transmembrane region" description="Helical" evidence="1">
    <location>
        <begin position="20"/>
        <end position="41"/>
    </location>
</feature>
<feature type="transmembrane region" description="Helical" evidence="1">
    <location>
        <begin position="143"/>
        <end position="165"/>
    </location>
</feature>